<keyword evidence="2" id="KW-1185">Reference proteome</keyword>
<accession>A0AAE1NNM1</accession>
<gene>
    <name evidence="1" type="ORF">Pmani_034787</name>
</gene>
<dbReference type="AlphaFoldDB" id="A0AAE1NNM1"/>
<protein>
    <submittedName>
        <fullName evidence="1">Uncharacterized protein</fullName>
    </submittedName>
</protein>
<dbReference type="Proteomes" id="UP001292094">
    <property type="component" value="Unassembled WGS sequence"/>
</dbReference>
<comment type="caution">
    <text evidence="1">The sequence shown here is derived from an EMBL/GenBank/DDBJ whole genome shotgun (WGS) entry which is preliminary data.</text>
</comment>
<name>A0AAE1NNM1_9EUCA</name>
<proteinExistence type="predicted"/>
<organism evidence="1 2">
    <name type="scientific">Petrolisthes manimaculis</name>
    <dbReference type="NCBI Taxonomy" id="1843537"/>
    <lineage>
        <taxon>Eukaryota</taxon>
        <taxon>Metazoa</taxon>
        <taxon>Ecdysozoa</taxon>
        <taxon>Arthropoda</taxon>
        <taxon>Crustacea</taxon>
        <taxon>Multicrustacea</taxon>
        <taxon>Malacostraca</taxon>
        <taxon>Eumalacostraca</taxon>
        <taxon>Eucarida</taxon>
        <taxon>Decapoda</taxon>
        <taxon>Pleocyemata</taxon>
        <taxon>Anomura</taxon>
        <taxon>Galatheoidea</taxon>
        <taxon>Porcellanidae</taxon>
        <taxon>Petrolisthes</taxon>
    </lineage>
</organism>
<evidence type="ECO:0000313" key="1">
    <source>
        <dbReference type="EMBL" id="KAK4292447.1"/>
    </source>
</evidence>
<dbReference type="EMBL" id="JAWZYT010004831">
    <property type="protein sequence ID" value="KAK4292447.1"/>
    <property type="molecule type" value="Genomic_DNA"/>
</dbReference>
<evidence type="ECO:0000313" key="2">
    <source>
        <dbReference type="Proteomes" id="UP001292094"/>
    </source>
</evidence>
<reference evidence="1" key="1">
    <citation type="submission" date="2023-11" db="EMBL/GenBank/DDBJ databases">
        <title>Genome assemblies of two species of porcelain crab, Petrolisthes cinctipes and Petrolisthes manimaculis (Anomura: Porcellanidae).</title>
        <authorList>
            <person name="Angst P."/>
        </authorList>
    </citation>
    <scope>NUCLEOTIDE SEQUENCE</scope>
    <source>
        <strain evidence="1">PB745_02</strain>
        <tissue evidence="1">Gill</tissue>
    </source>
</reference>
<sequence>MRLDECIYESLPSLARRGEDGLTRRYTRGLIDLCFLAHVCVLSSIPPRNVTILLVVNTWPRERYFRGP</sequence>